<feature type="transmembrane region" description="Helical" evidence="1">
    <location>
        <begin position="76"/>
        <end position="96"/>
    </location>
</feature>
<feature type="transmembrane region" description="Helical" evidence="1">
    <location>
        <begin position="200"/>
        <end position="221"/>
    </location>
</feature>
<feature type="transmembrane region" description="Helical" evidence="1">
    <location>
        <begin position="284"/>
        <end position="305"/>
    </location>
</feature>
<feature type="transmembrane region" description="Helical" evidence="1">
    <location>
        <begin position="317"/>
        <end position="341"/>
    </location>
</feature>
<keyword evidence="4" id="KW-1185">Reference proteome</keyword>
<sequence length="354" mass="36634">MKKHFARLLLPLGVLCAAAALLFYPTQAAAGAKRGIGYCVDILIPSLFPFMALSVFVVKSGLAASMGRLTAGPCRILFGLPGSAAAAIVMSMVGGYPVGARAVAALCQEGEITPQEAARMLCFCVNSGPAFVLSVVGAGLLRNAQAGVILLASQLSASLLLGILCSLGVSRKQRGKATSQKGMGAAQALICSASDAARSMLSMCCFVILFAVLLDLLRVFLSSPTASTFVSILLEVTGGCNDAVQQGLPLWVLSFAIGWGGICVHFQILSSISGIPISMPRFMLFRLFHGLLAGGITFGLCVLFPEAAPAFGNTTAPLHGVLMGSVPAAVAIVGLCILLLLQCRKDNRIETAKQ</sequence>
<proteinExistence type="predicted"/>
<evidence type="ECO:0000313" key="4">
    <source>
        <dbReference type="Proteomes" id="UP001298681"/>
    </source>
</evidence>
<feature type="transmembrane region" description="Helical" evidence="1">
    <location>
        <begin position="251"/>
        <end position="272"/>
    </location>
</feature>
<dbReference type="RefSeq" id="WP_237966675.1">
    <property type="nucleotide sequence ID" value="NZ_JAKNHQ010000007.1"/>
</dbReference>
<feature type="signal peptide" evidence="2">
    <location>
        <begin position="1"/>
        <end position="30"/>
    </location>
</feature>
<keyword evidence="2" id="KW-0732">Signal</keyword>
<feature type="transmembrane region" description="Helical" evidence="1">
    <location>
        <begin position="44"/>
        <end position="64"/>
    </location>
</feature>
<evidence type="ECO:0000256" key="1">
    <source>
        <dbReference type="SAM" id="Phobius"/>
    </source>
</evidence>
<dbReference type="Proteomes" id="UP001298681">
    <property type="component" value="Unassembled WGS sequence"/>
</dbReference>
<comment type="caution">
    <text evidence="3">The sequence shown here is derived from an EMBL/GenBank/DDBJ whole genome shotgun (WGS) entry which is preliminary data.</text>
</comment>
<evidence type="ECO:0000313" key="3">
    <source>
        <dbReference type="EMBL" id="MCG4610564.1"/>
    </source>
</evidence>
<organism evidence="3 4">
    <name type="scientific">Anaeromassilibacillus senegalensis</name>
    <dbReference type="NCBI Taxonomy" id="1673717"/>
    <lineage>
        <taxon>Bacteria</taxon>
        <taxon>Bacillati</taxon>
        <taxon>Bacillota</taxon>
        <taxon>Clostridia</taxon>
        <taxon>Eubacteriales</taxon>
        <taxon>Acutalibacteraceae</taxon>
        <taxon>Anaeromassilibacillus</taxon>
    </lineage>
</organism>
<keyword evidence="1" id="KW-1133">Transmembrane helix</keyword>
<evidence type="ECO:0000256" key="2">
    <source>
        <dbReference type="SAM" id="SignalP"/>
    </source>
</evidence>
<feature type="chain" id="PRO_5045130120" evidence="2">
    <location>
        <begin position="31"/>
        <end position="354"/>
    </location>
</feature>
<name>A0ABS9MID1_9FIRM</name>
<protein>
    <submittedName>
        <fullName evidence="3">Sporulation protein</fullName>
    </submittedName>
</protein>
<reference evidence="3 4" key="1">
    <citation type="submission" date="2022-01" db="EMBL/GenBank/DDBJ databases">
        <title>Collection of gut derived symbiotic bacterial strains cultured from healthy donors.</title>
        <authorList>
            <person name="Lin H."/>
            <person name="Kohout C."/>
            <person name="Waligurski E."/>
            <person name="Pamer E.G."/>
        </authorList>
    </citation>
    <scope>NUCLEOTIDE SEQUENCE [LARGE SCALE GENOMIC DNA]</scope>
    <source>
        <strain evidence="3 4">DFI.7.58</strain>
    </source>
</reference>
<gene>
    <name evidence="3" type="ORF">L0P57_06415</name>
</gene>
<feature type="transmembrane region" description="Helical" evidence="1">
    <location>
        <begin position="148"/>
        <end position="169"/>
    </location>
</feature>
<keyword evidence="1" id="KW-0812">Transmembrane</keyword>
<dbReference type="EMBL" id="JAKNHQ010000007">
    <property type="protein sequence ID" value="MCG4610564.1"/>
    <property type="molecule type" value="Genomic_DNA"/>
</dbReference>
<keyword evidence="1" id="KW-0472">Membrane</keyword>
<accession>A0ABS9MID1</accession>